<protein>
    <submittedName>
        <fullName evidence="5">Acyl carrier protein</fullName>
    </submittedName>
</protein>
<keyword evidence="1" id="KW-0596">Phosphopantetheine</keyword>
<dbReference type="SMART" id="SM00823">
    <property type="entry name" value="PKS_PP"/>
    <property type="match status" value="1"/>
</dbReference>
<evidence type="ECO:0000256" key="3">
    <source>
        <dbReference type="SAM" id="MobiDB-lite"/>
    </source>
</evidence>
<reference evidence="5" key="1">
    <citation type="submission" date="2016-12" db="EMBL/GenBank/DDBJ databases">
        <title>Merocyclophanes C and D from the Cultured Freshwater Cyanobacteria Nostoc sp. (UIC 10110).</title>
        <authorList>
            <person name="May D.S."/>
            <person name="Chen W.-L."/>
            <person name="Krunic A."/>
            <person name="Burdette J."/>
            <person name="Eustaquio A."/>
            <person name="Orjala J."/>
        </authorList>
    </citation>
    <scope>NUCLEOTIDE SEQUENCE</scope>
    <source>
        <strain evidence="5">UIC 10110</strain>
    </source>
</reference>
<proteinExistence type="predicted"/>
<dbReference type="SUPFAM" id="SSF47336">
    <property type="entry name" value="ACP-like"/>
    <property type="match status" value="1"/>
</dbReference>
<dbReference type="InterPro" id="IPR036736">
    <property type="entry name" value="ACP-like_sf"/>
</dbReference>
<gene>
    <name evidence="5" type="primary">merA</name>
</gene>
<dbReference type="Pfam" id="PF00550">
    <property type="entry name" value="PP-binding"/>
    <property type="match status" value="1"/>
</dbReference>
<feature type="domain" description="Carrier" evidence="4">
    <location>
        <begin position="25"/>
        <end position="102"/>
    </location>
</feature>
<dbReference type="InterPro" id="IPR009081">
    <property type="entry name" value="PP-bd_ACP"/>
</dbReference>
<dbReference type="GO" id="GO:0031177">
    <property type="term" value="F:phosphopantetheine binding"/>
    <property type="evidence" value="ECO:0007669"/>
    <property type="project" value="InterPro"/>
</dbReference>
<dbReference type="PROSITE" id="PS50075">
    <property type="entry name" value="CARRIER"/>
    <property type="match status" value="1"/>
</dbReference>
<name>A0A1P8YWI3_9NOSO</name>
<evidence type="ECO:0000256" key="2">
    <source>
        <dbReference type="ARBA" id="ARBA00022553"/>
    </source>
</evidence>
<feature type="region of interest" description="Disordered" evidence="3">
    <location>
        <begin position="1"/>
        <end position="20"/>
    </location>
</feature>
<dbReference type="EMBL" id="KY379971">
    <property type="protein sequence ID" value="AQA28560.1"/>
    <property type="molecule type" value="Genomic_DNA"/>
</dbReference>
<dbReference type="AlphaFoldDB" id="A0A1P8YWI3"/>
<dbReference type="InterPro" id="IPR020806">
    <property type="entry name" value="PKS_PP-bd"/>
</dbReference>
<evidence type="ECO:0000313" key="5">
    <source>
        <dbReference type="EMBL" id="AQA28560.1"/>
    </source>
</evidence>
<dbReference type="Gene3D" id="1.10.1200.10">
    <property type="entry name" value="ACP-like"/>
    <property type="match status" value="1"/>
</dbReference>
<accession>A0A1P8YWI3</accession>
<keyword evidence="2" id="KW-0597">Phosphoprotein</keyword>
<sequence>MTIQGSQITQNYNSNSKGTTLQERRTAAEIQNWLVSYLAELLRLEVNEIDVTIPFDRYGLDSATAIGLTGDLEEWLGIDLDPTLIYDYPSVELLVRHLVEQFNT</sequence>
<evidence type="ECO:0000256" key="1">
    <source>
        <dbReference type="ARBA" id="ARBA00022450"/>
    </source>
</evidence>
<dbReference type="SMART" id="SM01294">
    <property type="entry name" value="PKS_PP_betabranch"/>
    <property type="match status" value="1"/>
</dbReference>
<evidence type="ECO:0000259" key="4">
    <source>
        <dbReference type="PROSITE" id="PS50075"/>
    </source>
</evidence>
<organism evidence="5">
    <name type="scientific">Nostoc sp. UIC 10110</name>
    <dbReference type="NCBI Taxonomy" id="1929948"/>
    <lineage>
        <taxon>Bacteria</taxon>
        <taxon>Bacillati</taxon>
        <taxon>Cyanobacteriota</taxon>
        <taxon>Cyanophyceae</taxon>
        <taxon>Nostocales</taxon>
        <taxon>Nostocaceae</taxon>
        <taxon>Nostoc</taxon>
    </lineage>
</organism>